<evidence type="ECO:0000256" key="2">
    <source>
        <dbReference type="ARBA" id="ARBA00005722"/>
    </source>
</evidence>
<dbReference type="InterPro" id="IPR010583">
    <property type="entry name" value="MipA"/>
</dbReference>
<dbReference type="Pfam" id="PF06629">
    <property type="entry name" value="MipA"/>
    <property type="match status" value="1"/>
</dbReference>
<gene>
    <name evidence="6" type="ORF">QWY96_18325</name>
</gene>
<comment type="caution">
    <text evidence="6">The sequence shown here is derived from an EMBL/GenBank/DDBJ whole genome shotgun (WGS) entry which is preliminary data.</text>
</comment>
<dbReference type="PANTHER" id="PTHR38776:SF1">
    <property type="entry name" value="MLTA-INTERACTING PROTEIN-RELATED"/>
    <property type="match status" value="1"/>
</dbReference>
<keyword evidence="3" id="KW-0732">Signal</keyword>
<protein>
    <submittedName>
        <fullName evidence="6">MipA/OmpV family protein</fullName>
    </submittedName>
</protein>
<evidence type="ECO:0000256" key="4">
    <source>
        <dbReference type="ARBA" id="ARBA00023136"/>
    </source>
</evidence>
<evidence type="ECO:0000256" key="3">
    <source>
        <dbReference type="ARBA" id="ARBA00022729"/>
    </source>
</evidence>
<evidence type="ECO:0000256" key="5">
    <source>
        <dbReference type="ARBA" id="ARBA00023237"/>
    </source>
</evidence>
<reference evidence="7" key="1">
    <citation type="journal article" date="2019" name="Int. J. Syst. Evol. Microbiol.">
        <title>The Global Catalogue of Microorganisms (GCM) 10K type strain sequencing project: providing services to taxonomists for standard genome sequencing and annotation.</title>
        <authorList>
            <consortium name="The Broad Institute Genomics Platform"/>
            <consortium name="The Broad Institute Genome Sequencing Center for Infectious Disease"/>
            <person name="Wu L."/>
            <person name="Ma J."/>
        </authorList>
    </citation>
    <scope>NUCLEOTIDE SEQUENCE [LARGE SCALE GENOMIC DNA]</scope>
    <source>
        <strain evidence="7">CECT 7226</strain>
    </source>
</reference>
<keyword evidence="7" id="KW-1185">Reference proteome</keyword>
<evidence type="ECO:0000313" key="7">
    <source>
        <dbReference type="Proteomes" id="UP001223712"/>
    </source>
</evidence>
<proteinExistence type="inferred from homology"/>
<comment type="subcellular location">
    <subcellularLocation>
        <location evidence="1">Cell outer membrane</location>
    </subcellularLocation>
</comment>
<dbReference type="EMBL" id="JAUFQY010000002">
    <property type="protein sequence ID" value="MDN3702386.1"/>
    <property type="molecule type" value="Genomic_DNA"/>
</dbReference>
<dbReference type="RefSeq" id="WP_290334979.1">
    <property type="nucleotide sequence ID" value="NZ_JAUFQY010000002.1"/>
</dbReference>
<name>A0ABT8CPM6_9VIBR</name>
<keyword evidence="5" id="KW-0998">Cell outer membrane</keyword>
<keyword evidence="4" id="KW-0472">Membrane</keyword>
<accession>A0ABT8CPM6</accession>
<dbReference type="Proteomes" id="UP001223712">
    <property type="component" value="Unassembled WGS sequence"/>
</dbReference>
<evidence type="ECO:0000256" key="1">
    <source>
        <dbReference type="ARBA" id="ARBA00004442"/>
    </source>
</evidence>
<organism evidence="6 7">
    <name type="scientific">Vibrio artabrorum</name>
    <dbReference type="NCBI Taxonomy" id="446374"/>
    <lineage>
        <taxon>Bacteria</taxon>
        <taxon>Pseudomonadati</taxon>
        <taxon>Pseudomonadota</taxon>
        <taxon>Gammaproteobacteria</taxon>
        <taxon>Vibrionales</taxon>
        <taxon>Vibrionaceae</taxon>
        <taxon>Vibrio</taxon>
    </lineage>
</organism>
<evidence type="ECO:0000313" key="6">
    <source>
        <dbReference type="EMBL" id="MDN3702386.1"/>
    </source>
</evidence>
<dbReference type="PANTHER" id="PTHR38776">
    <property type="entry name" value="MLTA-INTERACTING PROTEIN-RELATED"/>
    <property type="match status" value="1"/>
</dbReference>
<sequence>MADAGNTYIRSGNIYTHEGKAFVGGGIVTASQFYKGQKHQTAVYLNGGYHGEDLNADLGSGINYRFVGSNDDVLNMSVFMVANPGFEADDAKILKGMDDRDISGDIGLNADFHLGQGTLSGKFQHDVTGVYKSFQTDLTYYHPMAFDFMDFVPYAGVHYYSEDYVNYYAGVSSSEATVGRSEYKANGAFAYRVGYTMIFPITEHLDITQATGYSYLDSALAESPLIDNKNQWATTFGVNYTF</sequence>
<comment type="similarity">
    <text evidence="2">Belongs to the MipA/OmpV family.</text>
</comment>